<comment type="caution">
    <text evidence="2">The sequence shown here is derived from an EMBL/GenBank/DDBJ whole genome shotgun (WGS) entry which is preliminary data.</text>
</comment>
<name>A0A4Y2GJZ8_ARAVE</name>
<feature type="region of interest" description="Disordered" evidence="1">
    <location>
        <begin position="94"/>
        <end position="114"/>
    </location>
</feature>
<gene>
    <name evidence="2" type="ORF">AVEN_39777_1</name>
</gene>
<protein>
    <submittedName>
        <fullName evidence="2">Uncharacterized protein</fullName>
    </submittedName>
</protein>
<evidence type="ECO:0000313" key="2">
    <source>
        <dbReference type="EMBL" id="GBM54172.1"/>
    </source>
</evidence>
<sequence length="143" mass="16051">ILKLINGLLEKLKRGKRGSLQDSLAFAIISVVIFSFPTRKESSTFHSNRKPQANYTWWSLRRHSRRNHPTVRIDHWGYESLAVGRPGVRLCSGVKGRRSSIPSDRNKKGGVGVGTRTAVNNRIRQARNSVSVSGSEKKLCDQL</sequence>
<organism evidence="2 3">
    <name type="scientific">Araneus ventricosus</name>
    <name type="common">Orbweaver spider</name>
    <name type="synonym">Epeira ventricosa</name>
    <dbReference type="NCBI Taxonomy" id="182803"/>
    <lineage>
        <taxon>Eukaryota</taxon>
        <taxon>Metazoa</taxon>
        <taxon>Ecdysozoa</taxon>
        <taxon>Arthropoda</taxon>
        <taxon>Chelicerata</taxon>
        <taxon>Arachnida</taxon>
        <taxon>Araneae</taxon>
        <taxon>Araneomorphae</taxon>
        <taxon>Entelegynae</taxon>
        <taxon>Araneoidea</taxon>
        <taxon>Araneidae</taxon>
        <taxon>Araneus</taxon>
    </lineage>
</organism>
<dbReference type="EMBL" id="BGPR01099882">
    <property type="protein sequence ID" value="GBM54172.1"/>
    <property type="molecule type" value="Genomic_DNA"/>
</dbReference>
<evidence type="ECO:0000256" key="1">
    <source>
        <dbReference type="SAM" id="MobiDB-lite"/>
    </source>
</evidence>
<accession>A0A4Y2GJZ8</accession>
<feature type="non-terminal residue" evidence="2">
    <location>
        <position position="1"/>
    </location>
</feature>
<dbReference type="AlphaFoldDB" id="A0A4Y2GJZ8"/>
<evidence type="ECO:0000313" key="3">
    <source>
        <dbReference type="Proteomes" id="UP000499080"/>
    </source>
</evidence>
<reference evidence="2 3" key="1">
    <citation type="journal article" date="2019" name="Sci. Rep.">
        <title>Orb-weaving spider Araneus ventricosus genome elucidates the spidroin gene catalogue.</title>
        <authorList>
            <person name="Kono N."/>
            <person name="Nakamura H."/>
            <person name="Ohtoshi R."/>
            <person name="Moran D.A.P."/>
            <person name="Shinohara A."/>
            <person name="Yoshida Y."/>
            <person name="Fujiwara M."/>
            <person name="Mori M."/>
            <person name="Tomita M."/>
            <person name="Arakawa K."/>
        </authorList>
    </citation>
    <scope>NUCLEOTIDE SEQUENCE [LARGE SCALE GENOMIC DNA]</scope>
</reference>
<keyword evidence="3" id="KW-1185">Reference proteome</keyword>
<dbReference type="Proteomes" id="UP000499080">
    <property type="component" value="Unassembled WGS sequence"/>
</dbReference>
<proteinExistence type="predicted"/>